<evidence type="ECO:0000256" key="2">
    <source>
        <dbReference type="SAM" id="SignalP"/>
    </source>
</evidence>
<comment type="caution">
    <text evidence="3">The sequence shown here is derived from an EMBL/GenBank/DDBJ whole genome shotgun (WGS) entry which is preliminary data.</text>
</comment>
<organism evidence="3 4">
    <name type="scientific">Triparma retinervis</name>
    <dbReference type="NCBI Taxonomy" id="2557542"/>
    <lineage>
        <taxon>Eukaryota</taxon>
        <taxon>Sar</taxon>
        <taxon>Stramenopiles</taxon>
        <taxon>Ochrophyta</taxon>
        <taxon>Bolidophyceae</taxon>
        <taxon>Parmales</taxon>
        <taxon>Triparmaceae</taxon>
        <taxon>Triparma</taxon>
    </lineage>
</organism>
<dbReference type="Proteomes" id="UP001165082">
    <property type="component" value="Unassembled WGS sequence"/>
</dbReference>
<dbReference type="OrthoDB" id="44998at2759"/>
<gene>
    <name evidence="3" type="ORF">TrRE_jg8980</name>
</gene>
<reference evidence="3" key="1">
    <citation type="submission" date="2022-07" db="EMBL/GenBank/DDBJ databases">
        <title>Genome analysis of Parmales, a sister group of diatoms, reveals the evolutionary specialization of diatoms from phago-mixotrophs to photoautotrophs.</title>
        <authorList>
            <person name="Ban H."/>
            <person name="Sato S."/>
            <person name="Yoshikawa S."/>
            <person name="Kazumasa Y."/>
            <person name="Nakamura Y."/>
            <person name="Ichinomiya M."/>
            <person name="Saitoh K."/>
            <person name="Sato N."/>
            <person name="Blanc-Mathieu R."/>
            <person name="Endo H."/>
            <person name="Kuwata A."/>
            <person name="Ogata H."/>
        </authorList>
    </citation>
    <scope>NUCLEOTIDE SEQUENCE</scope>
</reference>
<evidence type="ECO:0000313" key="4">
    <source>
        <dbReference type="Proteomes" id="UP001165082"/>
    </source>
</evidence>
<accession>A0A9W7E3Q6</accession>
<feature type="chain" id="PRO_5040912205" evidence="2">
    <location>
        <begin position="24"/>
        <end position="323"/>
    </location>
</feature>
<proteinExistence type="predicted"/>
<evidence type="ECO:0000313" key="3">
    <source>
        <dbReference type="EMBL" id="GMH66994.1"/>
    </source>
</evidence>
<feature type="region of interest" description="Disordered" evidence="1">
    <location>
        <begin position="58"/>
        <end position="98"/>
    </location>
</feature>
<feature type="signal peptide" evidence="2">
    <location>
        <begin position="1"/>
        <end position="23"/>
    </location>
</feature>
<evidence type="ECO:0000256" key="1">
    <source>
        <dbReference type="SAM" id="MobiDB-lite"/>
    </source>
</evidence>
<feature type="compositionally biased region" description="Low complexity" evidence="1">
    <location>
        <begin position="73"/>
        <end position="89"/>
    </location>
</feature>
<dbReference type="AlphaFoldDB" id="A0A9W7E3Q6"/>
<dbReference type="EMBL" id="BRXZ01005487">
    <property type="protein sequence ID" value="GMH66994.1"/>
    <property type="molecule type" value="Genomic_DNA"/>
</dbReference>
<name>A0A9W7E3Q6_9STRA</name>
<keyword evidence="2" id="KW-0732">Signal</keyword>
<keyword evidence="4" id="KW-1185">Reference proteome</keyword>
<sequence length="323" mass="35499">MRVSFSILTFLPLFGYPAKEVYSVRVSDIQMFVEKRANVFNYMLLDASLDLPDPAKLAPMPSPVSPPRSPHRVGTPSSPVVSSGVETSPFATPPDPAEEKANKLMKSFLSTFSRAGKAANESGVAGLEKVVRDQKNTFLSAVKKVQRQVEDGSTSFEDVTREGVAVMKKMKKGLAENMGEIKEKMSTFSNPPKKKRGWVPKPAKDLYRIGGVVVRNLRVFTRNMVASDKHMKIAGSPLNRNSKGWHKPILFKEVVVSAADLSSSINHRDSAGCPRIGLNVREINRVFQRRMVAETGRTNGAVLLQNAFGEVGEMFGSFEKGVN</sequence>
<protein>
    <submittedName>
        <fullName evidence="3">Uncharacterized protein</fullName>
    </submittedName>
</protein>